<evidence type="ECO:0000313" key="2">
    <source>
        <dbReference type="Proteomes" id="UP000509510"/>
    </source>
</evidence>
<reference evidence="2" key="1">
    <citation type="submission" date="2020-06" db="EMBL/GenBank/DDBJ databases">
        <title>A chromosome-scale genome assembly of Talaromyces rugulosus W13939.</title>
        <authorList>
            <person name="Wang B."/>
            <person name="Guo L."/>
            <person name="Ye K."/>
            <person name="Wang L."/>
        </authorList>
    </citation>
    <scope>NUCLEOTIDE SEQUENCE [LARGE SCALE GENOMIC DNA]</scope>
    <source>
        <strain evidence="2">W13939</strain>
    </source>
</reference>
<dbReference type="KEGG" id="trg:TRUGW13939_07565"/>
<evidence type="ECO:0000313" key="1">
    <source>
        <dbReference type="EMBL" id="QKX60420.1"/>
    </source>
</evidence>
<dbReference type="RefSeq" id="XP_035346597.1">
    <property type="nucleotide sequence ID" value="XM_035490704.1"/>
</dbReference>
<gene>
    <name evidence="1" type="ORF">TRUGW13939_07565</name>
</gene>
<keyword evidence="2" id="KW-1185">Reference proteome</keyword>
<dbReference type="Proteomes" id="UP000509510">
    <property type="component" value="Chromosome IV"/>
</dbReference>
<dbReference type="AlphaFoldDB" id="A0A7H8R215"/>
<organism evidence="1 2">
    <name type="scientific">Talaromyces rugulosus</name>
    <name type="common">Penicillium rugulosum</name>
    <dbReference type="NCBI Taxonomy" id="121627"/>
    <lineage>
        <taxon>Eukaryota</taxon>
        <taxon>Fungi</taxon>
        <taxon>Dikarya</taxon>
        <taxon>Ascomycota</taxon>
        <taxon>Pezizomycotina</taxon>
        <taxon>Eurotiomycetes</taxon>
        <taxon>Eurotiomycetidae</taxon>
        <taxon>Eurotiales</taxon>
        <taxon>Trichocomaceae</taxon>
        <taxon>Talaromyces</taxon>
        <taxon>Talaromyces sect. Islandici</taxon>
    </lineage>
</organism>
<sequence>MASSRVVEFPRDELQYIMHSVSSPICTIDLENRKVERAILTIFVKVPPKFYVAIWSEKRAIVGMIPGTSSSMQYDTFDLDKFLEEANRYLDSGQEHTMIIVRTSKTSEVNAIHWDTFFHHIATQRKEDKIEIILHDPEIVNNPRKNTLDEPDSDDFIALLFWGVTLKISLGKVINDTKLMDDSVKTLTYGKRDTDIILPSEEDDKKGMRGISRGEYIPVSLKDEAAPMETSHCCMDGYLIREMTTLDDVVFFIAGENSCVFRIPIEWTIDEIIKTLRKLTRFCFSSTSPTDKNAGVLCCHPKHLSEEGAKRGADRAKAIKDTTKLCVHEDRWDKSEYLIKGISCIVLTPDPSYPTFTVEQFN</sequence>
<protein>
    <submittedName>
        <fullName evidence="1">Uncharacterized protein</fullName>
    </submittedName>
</protein>
<dbReference type="GeneID" id="55995056"/>
<name>A0A7H8R215_TALRU</name>
<proteinExistence type="predicted"/>
<accession>A0A7H8R215</accession>
<dbReference type="EMBL" id="CP055901">
    <property type="protein sequence ID" value="QKX60420.1"/>
    <property type="molecule type" value="Genomic_DNA"/>
</dbReference>